<dbReference type="STRING" id="284581.AMD01_04810"/>
<feature type="transmembrane region" description="Helical" evidence="1">
    <location>
        <begin position="266"/>
        <end position="288"/>
    </location>
</feature>
<dbReference type="PANTHER" id="PTHR35007:SF2">
    <property type="entry name" value="PILUS ASSEMBLE PROTEIN"/>
    <property type="match status" value="1"/>
</dbReference>
<dbReference type="RefSeq" id="WP_053400277.1">
    <property type="nucleotide sequence ID" value="NZ_CP061869.1"/>
</dbReference>
<dbReference type="EMBL" id="LILC01000006">
    <property type="protein sequence ID" value="KOO48133.1"/>
    <property type="molecule type" value="Genomic_DNA"/>
</dbReference>
<dbReference type="Proteomes" id="UP000037558">
    <property type="component" value="Unassembled WGS sequence"/>
</dbReference>
<feature type="transmembrane region" description="Helical" evidence="1">
    <location>
        <begin position="95"/>
        <end position="113"/>
    </location>
</feature>
<dbReference type="PANTHER" id="PTHR35007">
    <property type="entry name" value="INTEGRAL MEMBRANE PROTEIN-RELATED"/>
    <property type="match status" value="1"/>
</dbReference>
<reference evidence="3" key="1">
    <citation type="submission" date="2015-08" db="EMBL/GenBank/DDBJ databases">
        <title>Fjat-14210 dsm16467.</title>
        <authorList>
            <person name="Liu B."/>
            <person name="Wang J."/>
            <person name="Zhu Y."/>
            <person name="Liu G."/>
            <person name="Chen Q."/>
            <person name="Chen Z."/>
            <person name="Lan J."/>
            <person name="Che J."/>
            <person name="Ge C."/>
            <person name="Shi H."/>
            <person name="Pan Z."/>
            <person name="Liu X."/>
        </authorList>
    </citation>
    <scope>NUCLEOTIDE SEQUENCE [LARGE SCALE GENOMIC DNA]</scope>
    <source>
        <strain evidence="3">DSM 16467</strain>
    </source>
</reference>
<feature type="transmembrane region" description="Helical" evidence="1">
    <location>
        <begin position="240"/>
        <end position="260"/>
    </location>
</feature>
<dbReference type="AlphaFoldDB" id="A0A0M0LBQ9"/>
<feature type="transmembrane region" description="Helical" evidence="1">
    <location>
        <begin position="71"/>
        <end position="89"/>
    </location>
</feature>
<evidence type="ECO:0000313" key="2">
    <source>
        <dbReference type="EMBL" id="KOO48133.1"/>
    </source>
</evidence>
<keyword evidence="1" id="KW-0812">Transmembrane</keyword>
<feature type="transmembrane region" description="Helical" evidence="1">
    <location>
        <begin position="6"/>
        <end position="22"/>
    </location>
</feature>
<evidence type="ECO:0000313" key="3">
    <source>
        <dbReference type="Proteomes" id="UP000037558"/>
    </source>
</evidence>
<accession>A0A0M0LBQ9</accession>
<keyword evidence="1" id="KW-1133">Transmembrane helix</keyword>
<protein>
    <submittedName>
        <fullName evidence="2">Uncharacterized protein</fullName>
    </submittedName>
</protein>
<sequence length="305" mass="35396">MLWMVLLNIAGVLAILFIATYRKKYRHLRVNARQIVIRSKFLNSPYGKWMNPLQVIEGGKKARWNIDFRKYWFLVIIGSAVAIVLLYIFFRAVMIVPLGLLGGFALPNVLLYYRKRKYDDMLYTQLSAYVNTLANLVSTYDNNVFRALSEVAGFMDDPVKQDIIQMVRKIEHNIPMKKAFDDFYQTYPIEQVKMLHDMLLLIEDYGGENSDVLFSIAENFDRALINRKKVRDAKAPNRKAFYSLMTYLIGMPFALMIFSYDYYLTFVQSMVGKGIFIVVIIVGAFSAIKIERIYDNDKILQQGGN</sequence>
<comment type="caution">
    <text evidence="2">The sequence shown here is derived from an EMBL/GenBank/DDBJ whole genome shotgun (WGS) entry which is preliminary data.</text>
</comment>
<name>A0A0M0LBQ9_9BACI</name>
<organism evidence="2 3">
    <name type="scientific">Priestia koreensis</name>
    <dbReference type="NCBI Taxonomy" id="284581"/>
    <lineage>
        <taxon>Bacteria</taxon>
        <taxon>Bacillati</taxon>
        <taxon>Bacillota</taxon>
        <taxon>Bacilli</taxon>
        <taxon>Bacillales</taxon>
        <taxon>Bacillaceae</taxon>
        <taxon>Priestia</taxon>
    </lineage>
</organism>
<gene>
    <name evidence="2" type="ORF">AMD01_04810</name>
</gene>
<keyword evidence="1" id="KW-0472">Membrane</keyword>
<dbReference type="PATRIC" id="fig|284581.3.peg.1341"/>
<keyword evidence="3" id="KW-1185">Reference proteome</keyword>
<evidence type="ECO:0000256" key="1">
    <source>
        <dbReference type="SAM" id="Phobius"/>
    </source>
</evidence>
<dbReference type="OrthoDB" id="9803381at2"/>
<proteinExistence type="predicted"/>